<protein>
    <recommendedName>
        <fullName evidence="5">DUF2642 domain-containing protein</fullName>
    </recommendedName>
</protein>
<evidence type="ECO:0008006" key="5">
    <source>
        <dbReference type="Google" id="ProtNLM"/>
    </source>
</evidence>
<gene>
    <name evidence="3" type="ORF">QQS35_21250</name>
</gene>
<feature type="transmembrane region" description="Helical" evidence="2">
    <location>
        <begin position="100"/>
        <end position="119"/>
    </location>
</feature>
<evidence type="ECO:0000313" key="3">
    <source>
        <dbReference type="EMBL" id="MDL4842969.1"/>
    </source>
</evidence>
<dbReference type="Proteomes" id="UP001235343">
    <property type="component" value="Unassembled WGS sequence"/>
</dbReference>
<keyword evidence="2" id="KW-0812">Transmembrane</keyword>
<dbReference type="RefSeq" id="WP_285934261.1">
    <property type="nucleotide sequence ID" value="NZ_JASTZU010000063.1"/>
</dbReference>
<comment type="caution">
    <text evidence="3">The sequence shown here is derived from an EMBL/GenBank/DDBJ whole genome shotgun (WGS) entry which is preliminary data.</text>
</comment>
<sequence>MNIENQEYNNNEFPSRNMHDHCHKYMHHHVMLNSTDGSSFDGIIVNVDVNNVTVLIGEDVMEREDQQQGLNRQYGDYDGYGYGDNDDYGRPRRRRRYRRYRPRTFPLASLAALSLLPYFSPGYNPYYPPYYPYPGPGYPYY</sequence>
<evidence type="ECO:0000313" key="4">
    <source>
        <dbReference type="Proteomes" id="UP001235343"/>
    </source>
</evidence>
<organism evidence="3 4">
    <name type="scientific">Aquibacillus rhizosphaerae</name>
    <dbReference type="NCBI Taxonomy" id="3051431"/>
    <lineage>
        <taxon>Bacteria</taxon>
        <taxon>Bacillati</taxon>
        <taxon>Bacillota</taxon>
        <taxon>Bacilli</taxon>
        <taxon>Bacillales</taxon>
        <taxon>Bacillaceae</taxon>
        <taxon>Aquibacillus</taxon>
    </lineage>
</organism>
<proteinExistence type="predicted"/>
<evidence type="ECO:0000256" key="2">
    <source>
        <dbReference type="SAM" id="Phobius"/>
    </source>
</evidence>
<reference evidence="3 4" key="1">
    <citation type="submission" date="2023-06" db="EMBL/GenBank/DDBJ databases">
        <title>Aquibacillus rhizosphaerae LR5S19.</title>
        <authorList>
            <person name="Sun J.-Q."/>
        </authorList>
    </citation>
    <scope>NUCLEOTIDE SEQUENCE [LARGE SCALE GENOMIC DNA]</scope>
    <source>
        <strain evidence="3 4">LR5S19</strain>
    </source>
</reference>
<dbReference type="EMBL" id="JASTZU010000063">
    <property type="protein sequence ID" value="MDL4842969.1"/>
    <property type="molecule type" value="Genomic_DNA"/>
</dbReference>
<evidence type="ECO:0000256" key="1">
    <source>
        <dbReference type="SAM" id="MobiDB-lite"/>
    </source>
</evidence>
<keyword evidence="2" id="KW-0472">Membrane</keyword>
<feature type="region of interest" description="Disordered" evidence="1">
    <location>
        <begin position="62"/>
        <end position="95"/>
    </location>
</feature>
<accession>A0ABT7LAT0</accession>
<name>A0ABT7LAT0_9BACI</name>
<keyword evidence="2" id="KW-1133">Transmembrane helix</keyword>
<keyword evidence="4" id="KW-1185">Reference proteome</keyword>